<sequence length="119" mass="13459">MTNDEPPRITAHRWLPGEPIPYDAMRAILGLPDVHAEVQRMRADLGIRRAIAFVADTRNAMGVPVYKHPTICGACGATIVDWAMHEAFHRNLADAFKDRDKAFNKLVRSLDARIARRDR</sequence>
<dbReference type="EMBL" id="JBHTCS010000026">
    <property type="protein sequence ID" value="MFC7450532.1"/>
    <property type="molecule type" value="Genomic_DNA"/>
</dbReference>
<keyword evidence="2" id="KW-1185">Reference proteome</keyword>
<reference evidence="2" key="1">
    <citation type="journal article" date="2019" name="Int. J. Syst. Evol. Microbiol.">
        <title>The Global Catalogue of Microorganisms (GCM) 10K type strain sequencing project: providing services to taxonomists for standard genome sequencing and annotation.</title>
        <authorList>
            <consortium name="The Broad Institute Genomics Platform"/>
            <consortium name="The Broad Institute Genome Sequencing Center for Infectious Disease"/>
            <person name="Wu L."/>
            <person name="Ma J."/>
        </authorList>
    </citation>
    <scope>NUCLEOTIDE SEQUENCE [LARGE SCALE GENOMIC DNA]</scope>
    <source>
        <strain evidence="2">ICMP 19430</strain>
    </source>
</reference>
<evidence type="ECO:0000313" key="2">
    <source>
        <dbReference type="Proteomes" id="UP001596484"/>
    </source>
</evidence>
<dbReference type="RefSeq" id="WP_378408558.1">
    <property type="nucleotide sequence ID" value="NZ_JBHTCS010000026.1"/>
</dbReference>
<proteinExistence type="predicted"/>
<name>A0ABW2S3Q3_9NOCA</name>
<gene>
    <name evidence="1" type="ORF">ACFQS9_21780</name>
</gene>
<evidence type="ECO:0000313" key="1">
    <source>
        <dbReference type="EMBL" id="MFC7450532.1"/>
    </source>
</evidence>
<accession>A0ABW2S3Q3</accession>
<dbReference type="Proteomes" id="UP001596484">
    <property type="component" value="Unassembled WGS sequence"/>
</dbReference>
<protein>
    <submittedName>
        <fullName evidence="1">Uncharacterized protein</fullName>
    </submittedName>
</protein>
<comment type="caution">
    <text evidence="1">The sequence shown here is derived from an EMBL/GenBank/DDBJ whole genome shotgun (WGS) entry which is preliminary data.</text>
</comment>
<organism evidence="1 2">
    <name type="scientific">Rhodococcus daqingensis</name>
    <dbReference type="NCBI Taxonomy" id="2479363"/>
    <lineage>
        <taxon>Bacteria</taxon>
        <taxon>Bacillati</taxon>
        <taxon>Actinomycetota</taxon>
        <taxon>Actinomycetes</taxon>
        <taxon>Mycobacteriales</taxon>
        <taxon>Nocardiaceae</taxon>
        <taxon>Rhodococcus</taxon>
    </lineage>
</organism>